<proteinExistence type="predicted"/>
<dbReference type="EMBL" id="JAUKTV010000006">
    <property type="protein sequence ID" value="KAK0736057.1"/>
    <property type="molecule type" value="Genomic_DNA"/>
</dbReference>
<comment type="caution">
    <text evidence="1">The sequence shown here is derived from an EMBL/GenBank/DDBJ whole genome shotgun (WGS) entry which is preliminary data.</text>
</comment>
<reference evidence="1" key="1">
    <citation type="submission" date="2023-06" db="EMBL/GenBank/DDBJ databases">
        <title>Genome-scale phylogeny and comparative genomics of the fungal order Sordariales.</title>
        <authorList>
            <consortium name="Lawrence Berkeley National Laboratory"/>
            <person name="Hensen N."/>
            <person name="Bonometti L."/>
            <person name="Westerberg I."/>
            <person name="Brannstrom I.O."/>
            <person name="Guillou S."/>
            <person name="Cros-Aarteil S."/>
            <person name="Calhoun S."/>
            <person name="Haridas S."/>
            <person name="Kuo A."/>
            <person name="Mondo S."/>
            <person name="Pangilinan J."/>
            <person name="Riley R."/>
            <person name="Labutti K."/>
            <person name="Andreopoulos B."/>
            <person name="Lipzen A."/>
            <person name="Chen C."/>
            <person name="Yanf M."/>
            <person name="Daum C."/>
            <person name="Ng V."/>
            <person name="Clum A."/>
            <person name="Steindorff A."/>
            <person name="Ohm R."/>
            <person name="Martin F."/>
            <person name="Silar P."/>
            <person name="Natvig D."/>
            <person name="Lalanne C."/>
            <person name="Gautier V."/>
            <person name="Ament-Velasquez S.L."/>
            <person name="Kruys A."/>
            <person name="Hutchinson M.I."/>
            <person name="Powell A.J."/>
            <person name="Barry K."/>
            <person name="Miller A.N."/>
            <person name="Grigoriev I.V."/>
            <person name="Debuchy R."/>
            <person name="Gladieux P."/>
            <person name="Thoren M.H."/>
            <person name="Johannesson H."/>
        </authorList>
    </citation>
    <scope>NUCLEOTIDE SEQUENCE</scope>
    <source>
        <strain evidence="1">CBS 540.89</strain>
    </source>
</reference>
<dbReference type="AlphaFoldDB" id="A0AA40EF33"/>
<dbReference type="Proteomes" id="UP001172159">
    <property type="component" value="Unassembled WGS sequence"/>
</dbReference>
<keyword evidence="2" id="KW-1185">Reference proteome</keyword>
<evidence type="ECO:0000313" key="1">
    <source>
        <dbReference type="EMBL" id="KAK0736057.1"/>
    </source>
</evidence>
<name>A0AA40EF33_9PEZI</name>
<sequence length="97" mass="10681">MHKSINASPRCIFLGPFCIHRCFPASMIASVAQLLPNCSFCHPIPSTSRCLFDSCRKQVPSPFSSWGSTPLCPGAIACSCLQVMNSPCIIFYLFFPF</sequence>
<gene>
    <name evidence="1" type="ORF">B0T21DRAFT_366199</name>
</gene>
<organism evidence="1 2">
    <name type="scientific">Apiosordaria backusii</name>
    <dbReference type="NCBI Taxonomy" id="314023"/>
    <lineage>
        <taxon>Eukaryota</taxon>
        <taxon>Fungi</taxon>
        <taxon>Dikarya</taxon>
        <taxon>Ascomycota</taxon>
        <taxon>Pezizomycotina</taxon>
        <taxon>Sordariomycetes</taxon>
        <taxon>Sordariomycetidae</taxon>
        <taxon>Sordariales</taxon>
        <taxon>Lasiosphaeriaceae</taxon>
        <taxon>Apiosordaria</taxon>
    </lineage>
</organism>
<evidence type="ECO:0000313" key="2">
    <source>
        <dbReference type="Proteomes" id="UP001172159"/>
    </source>
</evidence>
<accession>A0AA40EF33</accession>
<protein>
    <submittedName>
        <fullName evidence="1">Uncharacterized protein</fullName>
    </submittedName>
</protein>